<dbReference type="EMBL" id="CP048788">
    <property type="protein sequence ID" value="QJF49861.1"/>
    <property type="molecule type" value="Genomic_DNA"/>
</dbReference>
<keyword evidence="4" id="KW-1185">Reference proteome</keyword>
<evidence type="ECO:0000313" key="3">
    <source>
        <dbReference type="EMBL" id="QJF49861.1"/>
    </source>
</evidence>
<gene>
    <name evidence="3" type="ORF">G3256_01100</name>
</gene>
<keyword evidence="2" id="KW-0812">Transmembrane</keyword>
<dbReference type="KEGG" id="rpon:G3256_01100"/>
<feature type="compositionally biased region" description="Basic and acidic residues" evidence="1">
    <location>
        <begin position="1"/>
        <end position="10"/>
    </location>
</feature>
<organism evidence="3 4">
    <name type="scientific">Roseobacter ponti</name>
    <dbReference type="NCBI Taxonomy" id="1891787"/>
    <lineage>
        <taxon>Bacteria</taxon>
        <taxon>Pseudomonadati</taxon>
        <taxon>Pseudomonadota</taxon>
        <taxon>Alphaproteobacteria</taxon>
        <taxon>Rhodobacterales</taxon>
        <taxon>Roseobacteraceae</taxon>
        <taxon>Roseobacter</taxon>
    </lineage>
</organism>
<accession>A0A858SQB3</accession>
<keyword evidence="2" id="KW-0472">Membrane</keyword>
<feature type="transmembrane region" description="Helical" evidence="2">
    <location>
        <begin position="188"/>
        <end position="213"/>
    </location>
</feature>
<dbReference type="Proteomes" id="UP000503308">
    <property type="component" value="Chromosome"/>
</dbReference>
<keyword evidence="2" id="KW-1133">Transmembrane helix</keyword>
<evidence type="ECO:0000256" key="1">
    <source>
        <dbReference type="SAM" id="MobiDB-lite"/>
    </source>
</evidence>
<evidence type="ECO:0000256" key="2">
    <source>
        <dbReference type="SAM" id="Phobius"/>
    </source>
</evidence>
<dbReference type="RefSeq" id="WP_169639087.1">
    <property type="nucleotide sequence ID" value="NZ_CP048788.1"/>
</dbReference>
<dbReference type="AlphaFoldDB" id="A0A858SQB3"/>
<protein>
    <submittedName>
        <fullName evidence="3">Uncharacterized protein</fullName>
    </submittedName>
</protein>
<sequence length="253" mass="27301">MDKNYSEDQKATAFADIDGMSPDTFSQVELTEPQAELRPRNDGRVRSCLRKIEPAAPARLGDNVTAAGAARKMAVAATIPSEPAPSECELRAQRIREQIGPEAAQRLSRLPEGIGILQGKSSDVSEEETIEAIRGILDGQDETGGDMPFAPLHPEANDMPSDGAGKAAAKSVRGPLLPRAASWLRRNLMLIANAGLWTVLTMILISGPVLLSASVLLDGVFYLFCIVCMLKPEILSGVIRDIMRSLRRTEPEV</sequence>
<proteinExistence type="predicted"/>
<evidence type="ECO:0000313" key="4">
    <source>
        <dbReference type="Proteomes" id="UP000503308"/>
    </source>
</evidence>
<feature type="region of interest" description="Disordered" evidence="1">
    <location>
        <begin position="1"/>
        <end position="22"/>
    </location>
</feature>
<feature type="transmembrane region" description="Helical" evidence="2">
    <location>
        <begin position="219"/>
        <end position="239"/>
    </location>
</feature>
<name>A0A858SQB3_9RHOB</name>
<reference evidence="3 4" key="1">
    <citation type="submission" date="2020-02" db="EMBL/GenBank/DDBJ databases">
        <title>Genome sequence of Roseobacter ponti.</title>
        <authorList>
            <person name="Hollensteiner J."/>
            <person name="Schneider D."/>
            <person name="Poehlein A."/>
            <person name="Daniel R."/>
        </authorList>
    </citation>
    <scope>NUCLEOTIDE SEQUENCE [LARGE SCALE GENOMIC DNA]</scope>
    <source>
        <strain evidence="3 4">DSM 106830</strain>
    </source>
</reference>